<name>A0A6A6XHM2_9PLEO</name>
<gene>
    <name evidence="3" type="ORF">K505DRAFT_239969</name>
</gene>
<dbReference type="AlphaFoldDB" id="A0A6A6XHM2"/>
<dbReference type="SUPFAM" id="SSF54928">
    <property type="entry name" value="RNA-binding domain, RBD"/>
    <property type="match status" value="1"/>
</dbReference>
<accession>A0A6A6XHM2</accession>
<dbReference type="Gene3D" id="3.30.70.330">
    <property type="match status" value="1"/>
</dbReference>
<dbReference type="OrthoDB" id="1049195at2759"/>
<proteinExistence type="predicted"/>
<keyword evidence="4" id="KW-1185">Reference proteome</keyword>
<dbReference type="PROSITE" id="PS50102">
    <property type="entry name" value="RRM"/>
    <property type="match status" value="1"/>
</dbReference>
<dbReference type="EMBL" id="MU001860">
    <property type="protein sequence ID" value="KAF2795395.1"/>
    <property type="molecule type" value="Genomic_DNA"/>
</dbReference>
<dbReference type="InterPro" id="IPR035979">
    <property type="entry name" value="RBD_domain_sf"/>
</dbReference>
<dbReference type="GO" id="GO:0003723">
    <property type="term" value="F:RNA binding"/>
    <property type="evidence" value="ECO:0007669"/>
    <property type="project" value="UniProtKB-UniRule"/>
</dbReference>
<protein>
    <recommendedName>
        <fullName evidence="2">RRM domain-containing protein</fullName>
    </recommendedName>
</protein>
<reference evidence="3" key="1">
    <citation type="journal article" date="2020" name="Stud. Mycol.">
        <title>101 Dothideomycetes genomes: a test case for predicting lifestyles and emergence of pathogens.</title>
        <authorList>
            <person name="Haridas S."/>
            <person name="Albert R."/>
            <person name="Binder M."/>
            <person name="Bloem J."/>
            <person name="Labutti K."/>
            <person name="Salamov A."/>
            <person name="Andreopoulos B."/>
            <person name="Baker S."/>
            <person name="Barry K."/>
            <person name="Bills G."/>
            <person name="Bluhm B."/>
            <person name="Cannon C."/>
            <person name="Castanera R."/>
            <person name="Culley D."/>
            <person name="Daum C."/>
            <person name="Ezra D."/>
            <person name="Gonzalez J."/>
            <person name="Henrissat B."/>
            <person name="Kuo A."/>
            <person name="Liang C."/>
            <person name="Lipzen A."/>
            <person name="Lutzoni F."/>
            <person name="Magnuson J."/>
            <person name="Mondo S."/>
            <person name="Nolan M."/>
            <person name="Ohm R."/>
            <person name="Pangilinan J."/>
            <person name="Park H.-J."/>
            <person name="Ramirez L."/>
            <person name="Alfaro M."/>
            <person name="Sun H."/>
            <person name="Tritt A."/>
            <person name="Yoshinaga Y."/>
            <person name="Zwiers L.-H."/>
            <person name="Turgeon B."/>
            <person name="Goodwin S."/>
            <person name="Spatafora J."/>
            <person name="Crous P."/>
            <person name="Grigoriev I."/>
        </authorList>
    </citation>
    <scope>NUCLEOTIDE SEQUENCE</scope>
    <source>
        <strain evidence="3">CBS 109.77</strain>
    </source>
</reference>
<evidence type="ECO:0000256" key="1">
    <source>
        <dbReference type="PROSITE-ProRule" id="PRU00176"/>
    </source>
</evidence>
<dbReference type="CDD" id="cd00590">
    <property type="entry name" value="RRM_SF"/>
    <property type="match status" value="1"/>
</dbReference>
<evidence type="ECO:0000313" key="3">
    <source>
        <dbReference type="EMBL" id="KAF2795395.1"/>
    </source>
</evidence>
<evidence type="ECO:0000259" key="2">
    <source>
        <dbReference type="PROSITE" id="PS50102"/>
    </source>
</evidence>
<dbReference type="InterPro" id="IPR012677">
    <property type="entry name" value="Nucleotide-bd_a/b_plait_sf"/>
</dbReference>
<organism evidence="3 4">
    <name type="scientific">Melanomma pulvis-pyrius CBS 109.77</name>
    <dbReference type="NCBI Taxonomy" id="1314802"/>
    <lineage>
        <taxon>Eukaryota</taxon>
        <taxon>Fungi</taxon>
        <taxon>Dikarya</taxon>
        <taxon>Ascomycota</taxon>
        <taxon>Pezizomycotina</taxon>
        <taxon>Dothideomycetes</taxon>
        <taxon>Pleosporomycetidae</taxon>
        <taxon>Pleosporales</taxon>
        <taxon>Melanommataceae</taxon>
        <taxon>Melanomma</taxon>
    </lineage>
</organism>
<dbReference type="Proteomes" id="UP000799757">
    <property type="component" value="Unassembled WGS sequence"/>
</dbReference>
<sequence>MPPRSEKEDYMLIASGPSENAPFLGAWKDFKDNIRGIINNQPGWAEVMPGRGKGDMQAWCRLDDKEDAESAYNYYIQCQGVLGHLFKTSRVNGDYRLMKCNCTAHFPAIADRCHSPIRSGINVDTVNSYLGRTAPLLRPEHTYQVLPASSAYPYAGYPQAQVYATPSASSLYYAPMQLAAPQAPVYSTNTSGLPVNMGNGAYFTEARGIFISNLDFRTSPNDLIQLLNIAGHPVESKMHKDARTGLFKGAATAKFATKNEALYAVQTLNKIVFLGKRIHVRLDTDTTIVGEVQQPVIVNGSNLPRVSSSKCLISSVWD</sequence>
<dbReference type="SMART" id="SM00360">
    <property type="entry name" value="RRM"/>
    <property type="match status" value="1"/>
</dbReference>
<evidence type="ECO:0000313" key="4">
    <source>
        <dbReference type="Proteomes" id="UP000799757"/>
    </source>
</evidence>
<dbReference type="Pfam" id="PF00076">
    <property type="entry name" value="RRM_1"/>
    <property type="match status" value="1"/>
</dbReference>
<keyword evidence="1" id="KW-0694">RNA-binding</keyword>
<feature type="domain" description="RRM" evidence="2">
    <location>
        <begin position="207"/>
        <end position="285"/>
    </location>
</feature>
<dbReference type="InterPro" id="IPR000504">
    <property type="entry name" value="RRM_dom"/>
</dbReference>